<protein>
    <recommendedName>
        <fullName evidence="2">Reverse transcriptase Ty1/copia-type domain-containing protein</fullName>
    </recommendedName>
</protein>
<evidence type="ECO:0000313" key="1">
    <source>
        <dbReference type="EMBL" id="CAD8765709.1"/>
    </source>
</evidence>
<accession>A0A7S0UL13</accession>
<proteinExistence type="predicted"/>
<dbReference type="EMBL" id="HBFM01003647">
    <property type="protein sequence ID" value="CAD8765709.1"/>
    <property type="molecule type" value="Transcribed_RNA"/>
</dbReference>
<organism evidence="1">
    <name type="scientific">Polytomella parva</name>
    <dbReference type="NCBI Taxonomy" id="51329"/>
    <lineage>
        <taxon>Eukaryota</taxon>
        <taxon>Viridiplantae</taxon>
        <taxon>Chlorophyta</taxon>
        <taxon>core chlorophytes</taxon>
        <taxon>Chlorophyceae</taxon>
        <taxon>CS clade</taxon>
        <taxon>Chlamydomonadales</taxon>
        <taxon>Chlamydomonadaceae</taxon>
        <taxon>Polytomella</taxon>
    </lineage>
</organism>
<sequence length="126" mass="14477">MDSGLFVGKEMFMIVYVDNILVIANKNIKIQEGIMHPLKQFKVNHLGEAKIFLGIHINRNKEKRTLEINQAHFDKEYRKQVRVGSCKAKNITDGIGFSSFQIVQDRALRTLLVSYQATLLILRVSM</sequence>
<dbReference type="AlphaFoldDB" id="A0A7S0UL13"/>
<gene>
    <name evidence="1" type="ORF">PPAR00522_LOCUS2097</name>
</gene>
<reference evidence="1" key="1">
    <citation type="submission" date="2021-01" db="EMBL/GenBank/DDBJ databases">
        <authorList>
            <person name="Corre E."/>
            <person name="Pelletier E."/>
            <person name="Niang G."/>
            <person name="Scheremetjew M."/>
            <person name="Finn R."/>
            <person name="Kale V."/>
            <person name="Holt S."/>
            <person name="Cochrane G."/>
            <person name="Meng A."/>
            <person name="Brown T."/>
            <person name="Cohen L."/>
        </authorList>
    </citation>
    <scope>NUCLEOTIDE SEQUENCE</scope>
    <source>
        <strain evidence="1">SAG 63-3</strain>
    </source>
</reference>
<name>A0A7S0UL13_9CHLO</name>
<evidence type="ECO:0008006" key="2">
    <source>
        <dbReference type="Google" id="ProtNLM"/>
    </source>
</evidence>